<dbReference type="InterPro" id="IPR041677">
    <property type="entry name" value="DNA2/NAM7_AAA_11"/>
</dbReference>
<feature type="compositionally biased region" description="Polar residues" evidence="8">
    <location>
        <begin position="1845"/>
        <end position="1855"/>
    </location>
</feature>
<evidence type="ECO:0000256" key="6">
    <source>
        <dbReference type="ARBA" id="ARBA00022840"/>
    </source>
</evidence>
<dbReference type="PANTHER" id="PTHR10887:SF495">
    <property type="entry name" value="HELICASE SENATAXIN ISOFORM X1-RELATED"/>
    <property type="match status" value="1"/>
</dbReference>
<feature type="region of interest" description="Disordered" evidence="8">
    <location>
        <begin position="1789"/>
        <end position="1859"/>
    </location>
</feature>
<feature type="region of interest" description="Disordered" evidence="8">
    <location>
        <begin position="1402"/>
        <end position="1431"/>
    </location>
</feature>
<sequence length="1952" mass="218223">YSELQSLSEGLHLFCPRDELDDETVYLEEDLPYKLEDEDEATKQKRLQKLKEADTRRGLVLDCMSIFAFDGQDATAYQDWLRQRLNTVLTNCDVCVRLYHRARSDLRHRLEASYDTEEVSDFMAVLDRINLDRITDGLDQAANSLRNAPPESRGVQALDSKGLYALFEALSCEALLKDEALLAKHFDEPFRLVQTKKKLRLGNYVPAMASFIFSQNEHRYLWAHLNWTKLKRAPTRTEFEGALQEPLFNAMKRVHISNVDHDFLPTFWAGARIIVGKLDKELITHSLRAMEIDICKLSLEHLRFNFTGFVDLVSTMQMLLEKAALDFWDAMGAISPVTIMEQVFNNKSLEQILLHAGSQDGYDEKCLDEIFGWVTPFLSSIKTANQTPVCRALTNQLLGRIQDDRYPRASRAYCDKLGIRVMHQTLTKLNEGKSRATFVGYAIVVDTLDCVADHMESILASVKVASTLQQPSEIAELGTSVVELALALECVALEVDREPINRGEQLQHDLKTDVSRVWDATAKAIAPGDIMLASKALTGTASLIGMEKFVTKERQHMPKAMNWFNNTLYTLSRSVAGILERVSDFSPNDLNKLFERQNTAHSVIMCLFSSEKDTREAAVEVLKNVSSLDTRRDAVRHILSEFYPNTIKSVARTLRRIATKKNFQPCLGMLRILTDIVDALCSPEDGLFRTMTLDAEEARVTEYFWQATWQVLNMIYEETERWAEVQDKGLMMNFCRDTMQFSDRFFDEYAHFANSITNAAGTAQDSSHLLRNPQTAMNGMVKWLRLRDEYLITKAVALTTKLLVRLRDSSFEITEDTAIFLEEIATKTVRSKLTGSQQAELERAFEHHTGRGFTKIQPAAKKGQQGTIAGWVSAATSAKGSPLGSSDAADDSDQLAKILSKSSSTADAWKARHQVAQKSRVVPKEAPKPDMSEFKRRREAEKEAKRKRDLEAIQRAKKNLPLVGVAAQTAEAGSGVRGLGVTARDHSAKGEGVMVSSDESEDDDEDEIDAELFGPSIKKTLKPKVKAPLLPAGPVKKKRVVRSYKDMRARLAPDLSSLHRTILGWEFFHDGDFPPNSRPDMYMAVPKSFMTPQDYQRTFQPLLTLEAWQGFVKDREEGSFKSYEIKISNRSNVDAFLEVATTMSGADNKELQIGEGDICLLSKDPKPADSPDAPHCLARVHKIKRKAQYLDVLYRIVPGSKLVPSLVPNGVVHGVKIQSITPLEREYGALQGLQYYDLCDEIIKARPSPLLKYGNQQLEPLIDNYKVNRAQAKAIKSAVDNDAFTLIQGPPGSGKTKTIVAIVGAILTNALRNTQATTIDKPRPASLAVAQTRNDGPAPKKLLVCAPSNAAVDELVMRLKEGVRTTSGQDRKINVVRLGRSDAMNVNVKDVTLDELVNARLNTFPGSGDSNKQREDTGKLMREHQAVSESLREARAKLDTGEEGRSEADLKADFDQLKRRKMQLGSMIDSAKDNRDTMNQQAELNRRKAQQEILTESHVICATLSGSGHDMFQNLNIEFETVIVDEAAQCVEMSALIPLKYGCAKAIFVGDPKQLPPTVFSKEAARFQYEQSLFVRMQGNHPDDVHLLDTQYRMHPEISLFPSRTFYDGKLLDGADMQALRARPWHRSAVLGPYRFFDVQGQHQAAPKGHSLINLAEIDVAMKLFERLTGDFRAFDFRGKIGIITPYKSQLRELKNRFMRKYGETVFETIEFNTTDAFQGRESEVIIFSCVRASPAGGIGFLQDIRRMNVGLTRAKSSLWVLGNSQSLVRGEFWRKLVEDAKSRDRYTQGNLMQMLSRPSSTYTAPSKPVGAARPSNDPVKAVPVAKTESEDVEMDGNDYEPKSATLSPASNGTASAMDDELFGDNFNAKKRKASSAEDVRMEDVPPAANANGNGEANGQQVQHAAGSHIRAPAAVGSTSAGASRPRMVPPKRRREPDNPLRQRPVPKKPRG</sequence>
<feature type="compositionally biased region" description="Basic and acidic residues" evidence="8">
    <location>
        <begin position="1411"/>
        <end position="1431"/>
    </location>
</feature>
<evidence type="ECO:0008006" key="15">
    <source>
        <dbReference type="Google" id="ProtNLM"/>
    </source>
</evidence>
<dbReference type="Gene3D" id="3.40.50.300">
    <property type="entry name" value="P-loop containing nucleotide triphosphate hydrolases"/>
    <property type="match status" value="2"/>
</dbReference>
<dbReference type="SUPFAM" id="SSF52540">
    <property type="entry name" value="P-loop containing nucleoside triphosphate hydrolases"/>
    <property type="match status" value="1"/>
</dbReference>
<name>A0A9P4LUU0_9PEZI</name>
<reference evidence="13" key="1">
    <citation type="journal article" date="2020" name="Stud. Mycol.">
        <title>101 Dothideomycetes genomes: a test case for predicting lifestyles and emergence of pathogens.</title>
        <authorList>
            <person name="Haridas S."/>
            <person name="Albert R."/>
            <person name="Binder M."/>
            <person name="Bloem J."/>
            <person name="Labutti K."/>
            <person name="Salamov A."/>
            <person name="Andreopoulos B."/>
            <person name="Baker S."/>
            <person name="Barry K."/>
            <person name="Bills G."/>
            <person name="Bluhm B."/>
            <person name="Cannon C."/>
            <person name="Castanera R."/>
            <person name="Culley D."/>
            <person name="Daum C."/>
            <person name="Ezra D."/>
            <person name="Gonzalez J."/>
            <person name="Henrissat B."/>
            <person name="Kuo A."/>
            <person name="Liang C."/>
            <person name="Lipzen A."/>
            <person name="Lutzoni F."/>
            <person name="Magnuson J."/>
            <person name="Mondo S."/>
            <person name="Nolan M."/>
            <person name="Ohm R."/>
            <person name="Pangilinan J."/>
            <person name="Park H.-J."/>
            <person name="Ramirez L."/>
            <person name="Alfaro M."/>
            <person name="Sun H."/>
            <person name="Tritt A."/>
            <person name="Yoshinaga Y."/>
            <person name="Zwiers L.-H."/>
            <person name="Turgeon B."/>
            <person name="Goodwin S."/>
            <person name="Spatafora J."/>
            <person name="Crous P."/>
            <person name="Grigoriev I."/>
        </authorList>
    </citation>
    <scope>NUCLEOTIDE SEQUENCE</scope>
    <source>
        <strain evidence="13">CBS 121410</strain>
    </source>
</reference>
<keyword evidence="6" id="KW-0067">ATP-binding</keyword>
<dbReference type="Pfam" id="PF13087">
    <property type="entry name" value="AAA_12"/>
    <property type="match status" value="1"/>
</dbReference>
<dbReference type="SUPFAM" id="SSF48371">
    <property type="entry name" value="ARM repeat"/>
    <property type="match status" value="1"/>
</dbReference>
<evidence type="ECO:0000256" key="7">
    <source>
        <dbReference type="ARBA" id="ARBA00023242"/>
    </source>
</evidence>
<feature type="domain" description="Helicase Sen1 N-terminal" evidence="9">
    <location>
        <begin position="81"/>
        <end position="796"/>
    </location>
</feature>
<dbReference type="CDD" id="cd18808">
    <property type="entry name" value="SF1_C_Upf1"/>
    <property type="match status" value="1"/>
</dbReference>
<dbReference type="Pfam" id="PF13086">
    <property type="entry name" value="AAA_11"/>
    <property type="match status" value="1"/>
</dbReference>
<dbReference type="Proteomes" id="UP000799776">
    <property type="component" value="Unassembled WGS sequence"/>
</dbReference>
<dbReference type="FunFam" id="3.40.50.300:FF:000326">
    <property type="entry name" value="P-loop containing nucleoside triphosphate hydrolase"/>
    <property type="match status" value="1"/>
</dbReference>
<feature type="region of interest" description="Disordered" evidence="8">
    <location>
        <begin position="985"/>
        <end position="1005"/>
    </location>
</feature>
<evidence type="ECO:0000256" key="3">
    <source>
        <dbReference type="ARBA" id="ARBA00022741"/>
    </source>
</evidence>
<dbReference type="InterPro" id="IPR024481">
    <property type="entry name" value="Helicase_Sen1_N"/>
</dbReference>
<evidence type="ECO:0000256" key="8">
    <source>
        <dbReference type="SAM" id="MobiDB-lite"/>
    </source>
</evidence>
<evidence type="ECO:0000259" key="10">
    <source>
        <dbReference type="Pfam" id="PF13086"/>
    </source>
</evidence>
<comment type="similarity">
    <text evidence="2">Belongs to the DNA2/NAM7 helicase family.</text>
</comment>
<gene>
    <name evidence="13" type="ORF">K490DRAFT_51715</name>
</gene>
<keyword evidence="5" id="KW-0347">Helicase</keyword>
<dbReference type="InterPro" id="IPR027417">
    <property type="entry name" value="P-loop_NTPase"/>
</dbReference>
<evidence type="ECO:0000259" key="9">
    <source>
        <dbReference type="Pfam" id="PF12726"/>
    </source>
</evidence>
<dbReference type="GO" id="GO:0006369">
    <property type="term" value="P:termination of RNA polymerase II transcription"/>
    <property type="evidence" value="ECO:0007669"/>
    <property type="project" value="TreeGrafter"/>
</dbReference>
<evidence type="ECO:0000256" key="5">
    <source>
        <dbReference type="ARBA" id="ARBA00022806"/>
    </source>
</evidence>
<dbReference type="InterPro" id="IPR016024">
    <property type="entry name" value="ARM-type_fold"/>
</dbReference>
<evidence type="ECO:0000313" key="14">
    <source>
        <dbReference type="Proteomes" id="UP000799776"/>
    </source>
</evidence>
<dbReference type="CDD" id="cd18042">
    <property type="entry name" value="DEXXQc_SETX"/>
    <property type="match status" value="1"/>
</dbReference>
<keyword evidence="3" id="KW-0547">Nucleotide-binding</keyword>
<dbReference type="InterPro" id="IPR041679">
    <property type="entry name" value="DNA2/NAM7-like_C"/>
</dbReference>
<comment type="subcellular location">
    <subcellularLocation>
        <location evidence="1">Nucleus</location>
    </subcellularLocation>
</comment>
<accession>A0A9P4LUU0</accession>
<organism evidence="13 14">
    <name type="scientific">Saccharata proteae CBS 121410</name>
    <dbReference type="NCBI Taxonomy" id="1314787"/>
    <lineage>
        <taxon>Eukaryota</taxon>
        <taxon>Fungi</taxon>
        <taxon>Dikarya</taxon>
        <taxon>Ascomycota</taxon>
        <taxon>Pezizomycotina</taxon>
        <taxon>Dothideomycetes</taxon>
        <taxon>Dothideomycetes incertae sedis</taxon>
        <taxon>Botryosphaeriales</taxon>
        <taxon>Saccharataceae</taxon>
        <taxon>Saccharata</taxon>
    </lineage>
</organism>
<dbReference type="InterPro" id="IPR056474">
    <property type="entry name" value="SEN1_barrel"/>
</dbReference>
<feature type="region of interest" description="Disordered" evidence="8">
    <location>
        <begin position="1872"/>
        <end position="1952"/>
    </location>
</feature>
<feature type="non-terminal residue" evidence="13">
    <location>
        <position position="1"/>
    </location>
</feature>
<dbReference type="GO" id="GO:0005524">
    <property type="term" value="F:ATP binding"/>
    <property type="evidence" value="ECO:0007669"/>
    <property type="project" value="UniProtKB-KW"/>
</dbReference>
<dbReference type="GO" id="GO:0016604">
    <property type="term" value="C:nuclear body"/>
    <property type="evidence" value="ECO:0007669"/>
    <property type="project" value="TreeGrafter"/>
</dbReference>
<feature type="domain" description="DNA2/NAM7 helicase helicase" evidence="10">
    <location>
        <begin position="1267"/>
        <end position="1562"/>
    </location>
</feature>
<feature type="compositionally biased region" description="Basic and acidic residues" evidence="8">
    <location>
        <begin position="1875"/>
        <end position="1884"/>
    </location>
</feature>
<comment type="caution">
    <text evidence="13">The sequence shown here is derived from an EMBL/GenBank/DDBJ whole genome shotgun (WGS) entry which is preliminary data.</text>
</comment>
<feature type="compositionally biased region" description="Low complexity" evidence="8">
    <location>
        <begin position="1888"/>
        <end position="1899"/>
    </location>
</feature>
<dbReference type="EMBL" id="ML978787">
    <property type="protein sequence ID" value="KAF2083431.1"/>
    <property type="molecule type" value="Genomic_DNA"/>
</dbReference>
<dbReference type="PANTHER" id="PTHR10887">
    <property type="entry name" value="DNA2/NAM7 HELICASE FAMILY"/>
    <property type="match status" value="1"/>
</dbReference>
<dbReference type="InterPro" id="IPR045055">
    <property type="entry name" value="DNA2/NAM7-like"/>
</dbReference>
<evidence type="ECO:0000256" key="1">
    <source>
        <dbReference type="ARBA" id="ARBA00004123"/>
    </source>
</evidence>
<evidence type="ECO:0000259" key="11">
    <source>
        <dbReference type="Pfam" id="PF13087"/>
    </source>
</evidence>
<dbReference type="GO" id="GO:0016787">
    <property type="term" value="F:hydrolase activity"/>
    <property type="evidence" value="ECO:0007669"/>
    <property type="project" value="UniProtKB-KW"/>
</dbReference>
<keyword evidence="4" id="KW-0378">Hydrolase</keyword>
<dbReference type="InterPro" id="IPR047187">
    <property type="entry name" value="SF1_C_Upf1"/>
</dbReference>
<feature type="domain" description="DNA2/NAM7 helicase-like C-terminal" evidence="11">
    <location>
        <begin position="1569"/>
        <end position="1765"/>
    </location>
</feature>
<evidence type="ECO:0000256" key="2">
    <source>
        <dbReference type="ARBA" id="ARBA00007913"/>
    </source>
</evidence>
<keyword evidence="7" id="KW-0539">Nucleus</keyword>
<proteinExistence type="inferred from homology"/>
<evidence type="ECO:0000313" key="13">
    <source>
        <dbReference type="EMBL" id="KAF2083431.1"/>
    </source>
</evidence>
<protein>
    <recommendedName>
        <fullName evidence="15">tRNA-splicing endonuclease-like protein</fullName>
    </recommendedName>
</protein>
<feature type="domain" description="Helicase SEN1 beta-barrel" evidence="12">
    <location>
        <begin position="1119"/>
        <end position="1217"/>
    </location>
</feature>
<dbReference type="GO" id="GO:0001147">
    <property type="term" value="F:transcription termination site sequence-specific DNA binding"/>
    <property type="evidence" value="ECO:0007669"/>
    <property type="project" value="TreeGrafter"/>
</dbReference>
<evidence type="ECO:0000256" key="4">
    <source>
        <dbReference type="ARBA" id="ARBA00022801"/>
    </source>
</evidence>
<dbReference type="FunFam" id="3.40.50.300:FF:001152">
    <property type="entry name" value="tRNA-splicing endonuclease, putative"/>
    <property type="match status" value="1"/>
</dbReference>
<dbReference type="Pfam" id="PF23576">
    <property type="entry name" value="SEN1_barrel"/>
    <property type="match status" value="1"/>
</dbReference>
<feature type="compositionally biased region" description="Polar residues" evidence="8">
    <location>
        <begin position="1789"/>
        <end position="1805"/>
    </location>
</feature>
<dbReference type="GO" id="GO:0005694">
    <property type="term" value="C:chromosome"/>
    <property type="evidence" value="ECO:0007669"/>
    <property type="project" value="UniProtKB-ARBA"/>
</dbReference>
<dbReference type="GO" id="GO:0004386">
    <property type="term" value="F:helicase activity"/>
    <property type="evidence" value="ECO:0007669"/>
    <property type="project" value="UniProtKB-KW"/>
</dbReference>
<feature type="region of interest" description="Disordered" evidence="8">
    <location>
        <begin position="909"/>
        <end position="947"/>
    </location>
</feature>
<feature type="compositionally biased region" description="Basic and acidic residues" evidence="8">
    <location>
        <begin position="922"/>
        <end position="947"/>
    </location>
</feature>
<keyword evidence="14" id="KW-1185">Reference proteome</keyword>
<dbReference type="Pfam" id="PF12726">
    <property type="entry name" value="SEN1_N"/>
    <property type="match status" value="1"/>
</dbReference>
<evidence type="ECO:0000259" key="12">
    <source>
        <dbReference type="Pfam" id="PF23576"/>
    </source>
</evidence>
<dbReference type="OrthoDB" id="6513042at2759"/>